<dbReference type="KEGG" id="beq:BEWA_029580"/>
<sequence>MNQIGSFVPCASAKLPIFKHVLCRIGASDIQARGVSTFLAEMVESAAILRIANEHSLVIIDELGRGTSTHDGFGLAWAIVVDLIQRAKCFCLCATHFHEMGHLADEYKGVVNKHLTSQFFEDQNEMTFLYKISDGVSKKSFGINVAMIANFPKDVVENARIKLEKLEGCSRSGISPELQELFKSQTFEEFTSKIPILLGS</sequence>
<dbReference type="VEuPathDB" id="PiroplasmaDB:BEWA_029580"/>
<dbReference type="eggNOG" id="KOG0219">
    <property type="taxonomic scope" value="Eukaryota"/>
</dbReference>
<dbReference type="GO" id="GO:0030983">
    <property type="term" value="F:mismatched DNA binding"/>
    <property type="evidence" value="ECO:0007669"/>
    <property type="project" value="InterPro"/>
</dbReference>
<dbReference type="AlphaFoldDB" id="L0AXW3"/>
<dbReference type="GO" id="GO:0005524">
    <property type="term" value="F:ATP binding"/>
    <property type="evidence" value="ECO:0007669"/>
    <property type="project" value="UniProtKB-KW"/>
</dbReference>
<dbReference type="Proteomes" id="UP000031512">
    <property type="component" value="Chromosome 1"/>
</dbReference>
<protein>
    <submittedName>
        <fullName evidence="5">MutS domain V containing protein</fullName>
    </submittedName>
</protein>
<keyword evidence="2" id="KW-0067">ATP-binding</keyword>
<organism evidence="5 6">
    <name type="scientific">Theileria equi strain WA</name>
    <dbReference type="NCBI Taxonomy" id="1537102"/>
    <lineage>
        <taxon>Eukaryota</taxon>
        <taxon>Sar</taxon>
        <taxon>Alveolata</taxon>
        <taxon>Apicomplexa</taxon>
        <taxon>Aconoidasida</taxon>
        <taxon>Piroplasmida</taxon>
        <taxon>Theileriidae</taxon>
        <taxon>Theileria</taxon>
    </lineage>
</organism>
<dbReference type="GO" id="GO:0140664">
    <property type="term" value="F:ATP-dependent DNA damage sensor activity"/>
    <property type="evidence" value="ECO:0007669"/>
    <property type="project" value="InterPro"/>
</dbReference>
<evidence type="ECO:0000256" key="3">
    <source>
        <dbReference type="ARBA" id="ARBA00023125"/>
    </source>
</evidence>
<keyword evidence="6" id="KW-1185">Reference proteome</keyword>
<reference evidence="5 6" key="1">
    <citation type="journal article" date="2012" name="BMC Genomics">
        <title>Comparative genomic analysis and phylogenetic position of Theileria equi.</title>
        <authorList>
            <person name="Kappmeyer L.S."/>
            <person name="Thiagarajan M."/>
            <person name="Herndon D.R."/>
            <person name="Ramsay J.D."/>
            <person name="Caler E."/>
            <person name="Djikeng A."/>
            <person name="Gillespie J.J."/>
            <person name="Lau A.O."/>
            <person name="Roalson E.H."/>
            <person name="Silva J.C."/>
            <person name="Silva M.G."/>
            <person name="Suarez C.E."/>
            <person name="Ueti M.W."/>
            <person name="Nene V.M."/>
            <person name="Mealey R.H."/>
            <person name="Knowles D.P."/>
            <person name="Brayton K.A."/>
        </authorList>
    </citation>
    <scope>NUCLEOTIDE SEQUENCE [LARGE SCALE GENOMIC DNA]</scope>
    <source>
        <strain evidence="5 6">WA</strain>
    </source>
</reference>
<dbReference type="InterPro" id="IPR000432">
    <property type="entry name" value="DNA_mismatch_repair_MutS_C"/>
</dbReference>
<dbReference type="SMART" id="SM00534">
    <property type="entry name" value="MUTSac"/>
    <property type="match status" value="1"/>
</dbReference>
<dbReference type="Gene3D" id="3.40.50.300">
    <property type="entry name" value="P-loop containing nucleotide triphosphate hydrolases"/>
    <property type="match status" value="1"/>
</dbReference>
<dbReference type="GO" id="GO:0006298">
    <property type="term" value="P:mismatch repair"/>
    <property type="evidence" value="ECO:0007669"/>
    <property type="project" value="InterPro"/>
</dbReference>
<dbReference type="PANTHER" id="PTHR11361:SF35">
    <property type="entry name" value="DNA MISMATCH REPAIR PROTEIN MSH2"/>
    <property type="match status" value="1"/>
</dbReference>
<dbReference type="GO" id="GO:0006312">
    <property type="term" value="P:mitotic recombination"/>
    <property type="evidence" value="ECO:0007669"/>
    <property type="project" value="TreeGrafter"/>
</dbReference>
<dbReference type="EMBL" id="CP001669">
    <property type="protein sequence ID" value="AFZ80108.1"/>
    <property type="molecule type" value="Genomic_DNA"/>
</dbReference>
<dbReference type="GeneID" id="15803809"/>
<dbReference type="RefSeq" id="XP_004829774.1">
    <property type="nucleotide sequence ID" value="XM_004829717.1"/>
</dbReference>
<gene>
    <name evidence="5" type="ORF">BEWA_029580</name>
</gene>
<evidence type="ECO:0000256" key="1">
    <source>
        <dbReference type="ARBA" id="ARBA00022741"/>
    </source>
</evidence>
<dbReference type="Pfam" id="PF00488">
    <property type="entry name" value="MutS_V"/>
    <property type="match status" value="1"/>
</dbReference>
<dbReference type="InterPro" id="IPR027417">
    <property type="entry name" value="P-loop_NTPase"/>
</dbReference>
<proteinExistence type="predicted"/>
<dbReference type="STRING" id="1537102.L0AXW3"/>
<dbReference type="PANTHER" id="PTHR11361">
    <property type="entry name" value="DNA MISMATCH REPAIR PROTEIN MUTS FAMILY MEMBER"/>
    <property type="match status" value="1"/>
</dbReference>
<keyword evidence="1" id="KW-0547">Nucleotide-binding</keyword>
<feature type="domain" description="DNA mismatch repair proteins mutS family" evidence="4">
    <location>
        <begin position="56"/>
        <end position="72"/>
    </location>
</feature>
<keyword evidence="3" id="KW-0238">DNA-binding</keyword>
<dbReference type="OrthoDB" id="295033at2759"/>
<evidence type="ECO:0000313" key="6">
    <source>
        <dbReference type="Proteomes" id="UP000031512"/>
    </source>
</evidence>
<accession>L0AXW3</accession>
<name>L0AXW3_THEEQ</name>
<evidence type="ECO:0000256" key="2">
    <source>
        <dbReference type="ARBA" id="ARBA00022840"/>
    </source>
</evidence>
<evidence type="ECO:0000259" key="4">
    <source>
        <dbReference type="PROSITE" id="PS00486"/>
    </source>
</evidence>
<evidence type="ECO:0000313" key="5">
    <source>
        <dbReference type="EMBL" id="AFZ80108.1"/>
    </source>
</evidence>
<dbReference type="SUPFAM" id="SSF52540">
    <property type="entry name" value="P-loop containing nucleoside triphosphate hydrolases"/>
    <property type="match status" value="1"/>
</dbReference>
<dbReference type="InterPro" id="IPR045076">
    <property type="entry name" value="MutS"/>
</dbReference>
<dbReference type="PROSITE" id="PS00486">
    <property type="entry name" value="DNA_MISMATCH_REPAIR_2"/>
    <property type="match status" value="1"/>
</dbReference>
<dbReference type="GO" id="GO:0032301">
    <property type="term" value="C:MutSalpha complex"/>
    <property type="evidence" value="ECO:0007669"/>
    <property type="project" value="TreeGrafter"/>
</dbReference>